<feature type="compositionally biased region" description="Basic and acidic residues" evidence="2">
    <location>
        <begin position="140"/>
        <end position="158"/>
    </location>
</feature>
<dbReference type="SUPFAM" id="SSF54928">
    <property type="entry name" value="RNA-binding domain, RBD"/>
    <property type="match status" value="1"/>
</dbReference>
<proteinExistence type="predicted"/>
<evidence type="ECO:0000256" key="2">
    <source>
        <dbReference type="SAM" id="MobiDB-lite"/>
    </source>
</evidence>
<organism evidence="4 5">
    <name type="scientific">Coemansia asiatica</name>
    <dbReference type="NCBI Taxonomy" id="1052880"/>
    <lineage>
        <taxon>Eukaryota</taxon>
        <taxon>Fungi</taxon>
        <taxon>Fungi incertae sedis</taxon>
        <taxon>Zoopagomycota</taxon>
        <taxon>Kickxellomycotina</taxon>
        <taxon>Kickxellomycetes</taxon>
        <taxon>Kickxellales</taxon>
        <taxon>Kickxellaceae</taxon>
        <taxon>Coemansia</taxon>
    </lineage>
</organism>
<evidence type="ECO:0000259" key="3">
    <source>
        <dbReference type="PROSITE" id="PS50102"/>
    </source>
</evidence>
<dbReference type="InterPro" id="IPR012677">
    <property type="entry name" value="Nucleotide-bd_a/b_plait_sf"/>
</dbReference>
<feature type="compositionally biased region" description="Low complexity" evidence="2">
    <location>
        <begin position="233"/>
        <end position="247"/>
    </location>
</feature>
<dbReference type="Gene3D" id="3.30.70.330">
    <property type="match status" value="1"/>
</dbReference>
<dbReference type="InterPro" id="IPR035979">
    <property type="entry name" value="RBD_domain_sf"/>
</dbReference>
<dbReference type="Pfam" id="PF00076">
    <property type="entry name" value="RRM_1"/>
    <property type="match status" value="1"/>
</dbReference>
<dbReference type="Proteomes" id="UP001145021">
    <property type="component" value="Unassembled WGS sequence"/>
</dbReference>
<comment type="caution">
    <text evidence="4">The sequence shown here is derived from an EMBL/GenBank/DDBJ whole genome shotgun (WGS) entry which is preliminary data.</text>
</comment>
<dbReference type="InterPro" id="IPR050907">
    <property type="entry name" value="SRSF"/>
</dbReference>
<feature type="compositionally biased region" description="Basic and acidic residues" evidence="2">
    <location>
        <begin position="184"/>
        <end position="216"/>
    </location>
</feature>
<sequence length="253" mass="29393">MGKRILHVTGFSRDTRARELAYAFERYGRLVRCDIPRGRRDGSPFAFVEYEDSRDARDAFERMHDQYIDDHRISVQWAKRPPARSWRFDGDDRRRRRSPSRSRSPYGRRSRYRSPSRSPSRSRSRSHSRGRQSPGHHRRDRYDSRERRSSYDRRRDYSRSPSRGRRNGSVGQRSRSASPLPPRDGSRSPRDKDIDEDAGEHSRHDEPIDDDARNGDVDGDVDAEVDSRAPESPNANNDDIPASPAAAAEEEQD</sequence>
<dbReference type="PANTHER" id="PTHR23147">
    <property type="entry name" value="SERINE/ARGININE RICH SPLICING FACTOR"/>
    <property type="match status" value="1"/>
</dbReference>
<dbReference type="PROSITE" id="PS50102">
    <property type="entry name" value="RRM"/>
    <property type="match status" value="1"/>
</dbReference>
<feature type="compositionally biased region" description="Basic residues" evidence="2">
    <location>
        <begin position="94"/>
        <end position="139"/>
    </location>
</feature>
<dbReference type="EMBL" id="JANBOH010000316">
    <property type="protein sequence ID" value="KAJ1642937.1"/>
    <property type="molecule type" value="Genomic_DNA"/>
</dbReference>
<accession>A0A9W7XHK1</accession>
<evidence type="ECO:0000256" key="1">
    <source>
        <dbReference type="PROSITE-ProRule" id="PRU00176"/>
    </source>
</evidence>
<protein>
    <recommendedName>
        <fullName evidence="3">RRM domain-containing protein</fullName>
    </recommendedName>
</protein>
<evidence type="ECO:0000313" key="5">
    <source>
        <dbReference type="Proteomes" id="UP001145021"/>
    </source>
</evidence>
<dbReference type="SMART" id="SM00360">
    <property type="entry name" value="RRM"/>
    <property type="match status" value="1"/>
</dbReference>
<evidence type="ECO:0000313" key="4">
    <source>
        <dbReference type="EMBL" id="KAJ1642937.1"/>
    </source>
</evidence>
<keyword evidence="5" id="KW-1185">Reference proteome</keyword>
<gene>
    <name evidence="4" type="ORF">LPJ64_005240</name>
</gene>
<reference evidence="4" key="1">
    <citation type="submission" date="2022-07" db="EMBL/GenBank/DDBJ databases">
        <title>Phylogenomic reconstructions and comparative analyses of Kickxellomycotina fungi.</title>
        <authorList>
            <person name="Reynolds N.K."/>
            <person name="Stajich J.E."/>
            <person name="Barry K."/>
            <person name="Grigoriev I.V."/>
            <person name="Crous P."/>
            <person name="Smith M.E."/>
        </authorList>
    </citation>
    <scope>NUCLEOTIDE SEQUENCE</scope>
    <source>
        <strain evidence="4">NBRC 105413</strain>
    </source>
</reference>
<feature type="domain" description="RRM" evidence="3">
    <location>
        <begin position="4"/>
        <end position="80"/>
    </location>
</feature>
<keyword evidence="1" id="KW-0694">RNA-binding</keyword>
<name>A0A9W7XHK1_9FUNG</name>
<feature type="region of interest" description="Disordered" evidence="2">
    <location>
        <begin position="84"/>
        <end position="253"/>
    </location>
</feature>
<dbReference type="GO" id="GO:0003723">
    <property type="term" value="F:RNA binding"/>
    <property type="evidence" value="ECO:0007669"/>
    <property type="project" value="UniProtKB-UniRule"/>
</dbReference>
<dbReference type="InterPro" id="IPR000504">
    <property type="entry name" value="RRM_dom"/>
</dbReference>
<dbReference type="AlphaFoldDB" id="A0A9W7XHK1"/>